<dbReference type="InterPro" id="IPR041538">
    <property type="entry name" value="RavA-like_AAA_lid"/>
</dbReference>
<comment type="caution">
    <text evidence="2">The sequence shown here is derived from an EMBL/GenBank/DDBJ whole genome shotgun (WGS) entry which is preliminary data.</text>
</comment>
<dbReference type="SMART" id="SM00382">
    <property type="entry name" value="AAA"/>
    <property type="match status" value="1"/>
</dbReference>
<dbReference type="CDD" id="cd00009">
    <property type="entry name" value="AAA"/>
    <property type="match status" value="1"/>
</dbReference>
<evidence type="ECO:0000259" key="1">
    <source>
        <dbReference type="SMART" id="SM00382"/>
    </source>
</evidence>
<dbReference type="AlphaFoldDB" id="A0A2H9YSW2"/>
<protein>
    <recommendedName>
        <fullName evidence="1">AAA+ ATPase domain-containing protein</fullName>
    </recommendedName>
</protein>
<dbReference type="RefSeq" id="WP_100534775.1">
    <property type="nucleotide sequence ID" value="NZ_CBDBYO010000014.1"/>
</dbReference>
<accession>A0A2H9YSW2</accession>
<dbReference type="InterPro" id="IPR003593">
    <property type="entry name" value="AAA+_ATPase"/>
</dbReference>
<dbReference type="Pfam" id="PF20030">
    <property type="entry name" value="bpMoxR"/>
    <property type="match status" value="1"/>
</dbReference>
<reference evidence="2 3" key="1">
    <citation type="submission" date="2017-11" db="EMBL/GenBank/DDBJ databases">
        <title>Revising the taxonomy of the Acinetobacter lwoffii group: the description of Acinetobacter pseudolwoffii sp. nov. and emended description of Acinetobacter lwoffii.</title>
        <authorList>
            <person name="Nemec A."/>
            <person name="Radolfova-Krizova L."/>
        </authorList>
    </citation>
    <scope>NUCLEOTIDE SEQUENCE [LARGE SCALE GENOMIC DNA]</scope>
    <source>
        <strain evidence="2 3">ANC 5044</strain>
    </source>
</reference>
<dbReference type="EMBL" id="PHRG01000002">
    <property type="protein sequence ID" value="PJO75694.1"/>
    <property type="molecule type" value="Genomic_DNA"/>
</dbReference>
<dbReference type="SUPFAM" id="SSF52540">
    <property type="entry name" value="P-loop containing nucleoside triphosphate hydrolases"/>
    <property type="match status" value="1"/>
</dbReference>
<name>A0A2H9YSW2_9GAMM</name>
<feature type="domain" description="AAA+ ATPase" evidence="1">
    <location>
        <begin position="32"/>
        <end position="178"/>
    </location>
</feature>
<dbReference type="GO" id="GO:0005524">
    <property type="term" value="F:ATP binding"/>
    <property type="evidence" value="ECO:0007669"/>
    <property type="project" value="InterPro"/>
</dbReference>
<dbReference type="InterPro" id="IPR045427">
    <property type="entry name" value="MoxR"/>
</dbReference>
<dbReference type="GeneID" id="97175629"/>
<proteinExistence type="predicted"/>
<dbReference type="Proteomes" id="UP000243446">
    <property type="component" value="Unassembled WGS sequence"/>
</dbReference>
<sequence length="494" mass="56461">MKDTIKELLVQLNTGFIGRDAVIKSALLSLIAGENILLVGPPGTGKSMLSRRMSEALASEKNTDKYFEYLLTKFSTPEEIFGPLSLSDLKQDRFHRKTTGYLPTVQIAFLDEIFKASSSILNALLTILNEKIYHNGTNAEVVPIHCLIAASNELPTGQDELSALYDRFLMRKFVDYVDEDQIQQLFNLPLKTTIESKYQLRNQQIEEVRQQANQVIFPNEIQNLVMQIWKECKAAFKENKDEVLSDRRLIKVLHLLRISAVTNGRNQVDYSDVMLLKDCVWNHPDNAKKVLDIILKSMPIRSRVKEVEAQFHHPDLKGNGTKENPFKISHSRDLQLLNQPSIGMQGFHFEQTQDIQILKSSLFEIGSVGRSYLHYRDYAVIKNFKGIYEGKGFRVGLHHQVYANSNSNYFLFQNIENVEIQNINFLESRLAYKSIDSTVINCSVDSRTKSLIGTTPINTTFLEQPTKEIPTETIEESSLDQDVLKQQLANNIWL</sequence>
<organism evidence="2 3">
    <name type="scientific">Acinetobacter pseudolwoffii</name>
    <dbReference type="NCBI Taxonomy" id="2053287"/>
    <lineage>
        <taxon>Bacteria</taxon>
        <taxon>Pseudomonadati</taxon>
        <taxon>Pseudomonadota</taxon>
        <taxon>Gammaproteobacteria</taxon>
        <taxon>Moraxellales</taxon>
        <taxon>Moraxellaceae</taxon>
        <taxon>Acinetobacter</taxon>
    </lineage>
</organism>
<dbReference type="Gene3D" id="3.40.50.300">
    <property type="entry name" value="P-loop containing nucleotide triphosphate hydrolases"/>
    <property type="match status" value="1"/>
</dbReference>
<dbReference type="PRINTS" id="PR00300">
    <property type="entry name" value="CLPPROTEASEA"/>
</dbReference>
<dbReference type="InterPro" id="IPR027417">
    <property type="entry name" value="P-loop_NTPase"/>
</dbReference>
<evidence type="ECO:0000313" key="3">
    <source>
        <dbReference type="Proteomes" id="UP000243446"/>
    </source>
</evidence>
<dbReference type="PANTHER" id="PTHR32204:SF0">
    <property type="entry name" value="ATPASE RAVA"/>
    <property type="match status" value="1"/>
</dbReference>
<dbReference type="Pfam" id="PF17868">
    <property type="entry name" value="AAA_lid_8"/>
    <property type="match status" value="1"/>
</dbReference>
<dbReference type="InterPro" id="IPR050513">
    <property type="entry name" value="RavA_ATPases"/>
</dbReference>
<evidence type="ECO:0000313" key="2">
    <source>
        <dbReference type="EMBL" id="PJO75694.1"/>
    </source>
</evidence>
<gene>
    <name evidence="2" type="ORF">CWI32_04750</name>
</gene>
<dbReference type="PANTHER" id="PTHR32204">
    <property type="entry name" value="ATPASE RAVA"/>
    <property type="match status" value="1"/>
</dbReference>
<dbReference type="InterPro" id="IPR001270">
    <property type="entry name" value="ClpA/B"/>
</dbReference>